<proteinExistence type="inferred from homology"/>
<evidence type="ECO:0000256" key="2">
    <source>
        <dbReference type="ARBA" id="ARBA00001947"/>
    </source>
</evidence>
<dbReference type="InterPro" id="IPR021115">
    <property type="entry name" value="Pyridoxal-P_BS"/>
</dbReference>
<evidence type="ECO:0000313" key="19">
    <source>
        <dbReference type="Proteomes" id="UP000790347"/>
    </source>
</evidence>
<sequence length="1581" mass="180525">MNNIIHTNIDSESGGSASSVEKNSFTSEDKLKSSEFRCRITFVRSHLWSWILILLCLIFILISLLIGFLILTMRSQHNHSSLCLSVDCITASAEMLTSMNSEIDPCVDFYEYACGGWIRSNSMSDDESRADTYSVIRNQMSEKLKLLLEEPITTADSEAIRKVKNFYISCVDLKLIERRGERPLLDLLDNEFGGWSLIGRETEKLSSMDWVTMMGTLRQYNNEIIIGHNVGPHDANSSLHSIKIYPGGLGMSSSDFYLNKSSKNYQSYRQLMVKTVNLLMQPSSSSSQQHQHHHQHQSNETIQRINTDIDDILEFETRLANISSMFEKTGGAAYQRMQVNKLAKLVPRINWQKYFELTIPQPLNDTESIGIFGFDYFLDVQDITQTVPERIIKNYLLWRFVMNRIKNLDQRFENILEDYYRDQYGTKSIPARWKKCIEFVNGNLGTAVSALYVRKYFDLESKQKAEGMIKNIKKEFMLILDEVEWMDDETRNDAKKKAEMMEEHIGFPDYILDPVLLDKDFEHLEFENTTYFENVVGYLRNSTTKSQAKLSSVDDRTKWTVMPSVVNAQYHRFRNLMSFPAAILQSPFFNKNYPPALNYGAIGSVIGHELTHGFDSNGRHHDQFGNQRLWWHPNTVDRFIKKSSCMIMQYNNYTVKIHGDTLNANGLLTLGENIADNGGVKQSYRAFRRSLLQRPNEFYLPGLNMTHDQLFFLKFAQSWCQIMTDEGMVEALKTWRHSLGKFRVIGTLSNFAEFSKAYECQPGTPMNPREKCECRSFLNGTSTTTVVATANNNNDNDNKTVDSDEENDEDIINRQQQQNQSQKIITIIEDENENNFINNNWKRINKTKSSSSSSSPPPPTSQSMMMNLNHAEKFKCLFNDLQENFKNFTTQLHSPLSSNQTTSINNDCLNNNNNNDDDGDDDCDPPFLDHHRTTIINGRQKIKCKQQQPSTPPGTCMNTEEFRRRGKEMVDYIADYMETIHKRRVTPNVEPGYLKDFLPESAPIQGETWDHIMDDFEKLIMPGVTHWQHPRFHAYFPAGNSYPSILADMISDGIGCVGFSWAASPACTELEIIMLDWVGKMIGLPEQFLCFSDHSSRGGGVIQGSASDCVLVSLLAARCAAIKKLRAKDGIGTNNNDDPVIDDGSLLSKLVGYCSKEAHSCVEKAAMIALVKLRILDTDENFSLRGHALQEAIEEDKRNGLIPFFVSATLGTTSCCSFDALYEIGPLCSRENLWLHVDAAYAGNAFICPEFQYLMKGIEHASSFNMNPNKWMLVNFDCSLLWVRDRFKLTQALVVDPLYLQHSFSERAIDYRHWGIPLSRRFRSLKLWFVIRNYGIEGLQRYIREHVRLAKRFERLVRQDDRFEVVNQVKLGLVCFRLKSSDVTNQKFLSTVNASGKLHMVPASLNGKYVTRFCVCAQNATDSDIDHAYTVISQFATDLFEIIEMEDKKKQPLSTTMTTTTTTTTATNDIDEETVPITVKTDDNIATTNIEDNEAVDEVFMLDRKRQMSLRYKRSFFVRMVSDPKLYNPKIVKALNNTNSSSQSSLDATTATNPIANNITNDNKRHTSESNEPPPPPSSSS</sequence>
<evidence type="ECO:0000256" key="13">
    <source>
        <dbReference type="PIRSR" id="PIRSR602129-50"/>
    </source>
</evidence>
<dbReference type="Gene3D" id="1.10.1380.10">
    <property type="entry name" value="Neutral endopeptidase , domain2"/>
    <property type="match status" value="1"/>
</dbReference>
<evidence type="ECO:0000256" key="11">
    <source>
        <dbReference type="ARBA" id="ARBA00023049"/>
    </source>
</evidence>
<keyword evidence="5" id="KW-0645">Protease</keyword>
<comment type="similarity">
    <text evidence="3">Belongs to the peptidase M13 family.</text>
</comment>
<dbReference type="InterPro" id="IPR008753">
    <property type="entry name" value="Peptidase_M13_N"/>
</dbReference>
<dbReference type="Gene3D" id="3.40.640.10">
    <property type="entry name" value="Type I PLP-dependent aspartate aminotransferase-like (Major domain)"/>
    <property type="match status" value="1"/>
</dbReference>
<dbReference type="GO" id="GO:0006508">
    <property type="term" value="P:proteolysis"/>
    <property type="evidence" value="ECO:0007669"/>
    <property type="project" value="UniProtKB-KW"/>
</dbReference>
<feature type="region of interest" description="Disordered" evidence="14">
    <location>
        <begin position="282"/>
        <end position="303"/>
    </location>
</feature>
<evidence type="ECO:0000256" key="4">
    <source>
        <dbReference type="ARBA" id="ARBA00009533"/>
    </source>
</evidence>
<dbReference type="FunFam" id="3.40.640.10:FF:000025">
    <property type="entry name" value="Histidine decarboxylase"/>
    <property type="match status" value="1"/>
</dbReference>
<dbReference type="CDD" id="cd08662">
    <property type="entry name" value="M13"/>
    <property type="match status" value="1"/>
</dbReference>
<dbReference type="Pfam" id="PF01431">
    <property type="entry name" value="Peptidase_M13"/>
    <property type="match status" value="1"/>
</dbReference>
<dbReference type="InterPro" id="IPR042089">
    <property type="entry name" value="Peptidase_M13_dom_2"/>
</dbReference>
<comment type="caution">
    <text evidence="18">The sequence shown here is derived from an EMBL/GenBank/DDBJ whole genome shotgun (WGS) entry which is preliminary data.</text>
</comment>
<keyword evidence="19" id="KW-1185">Reference proteome</keyword>
<dbReference type="InterPro" id="IPR015422">
    <property type="entry name" value="PyrdxlP-dep_Trfase_small"/>
</dbReference>
<dbReference type="GO" id="GO:0019752">
    <property type="term" value="P:carboxylic acid metabolic process"/>
    <property type="evidence" value="ECO:0007669"/>
    <property type="project" value="InterPro"/>
</dbReference>
<dbReference type="InterPro" id="IPR015421">
    <property type="entry name" value="PyrdxlP-dep_Trfase_major"/>
</dbReference>
<feature type="modified residue" description="N6-(pyridoxal phosphate)lysine" evidence="13">
    <location>
        <position position="1270"/>
    </location>
</feature>
<name>A0A922HTA3_DERFA</name>
<keyword evidence="8" id="KW-0378">Hydrolase</keyword>
<dbReference type="GO" id="GO:0046872">
    <property type="term" value="F:metal ion binding"/>
    <property type="evidence" value="ECO:0007669"/>
    <property type="project" value="UniProtKB-KW"/>
</dbReference>
<evidence type="ECO:0000256" key="14">
    <source>
        <dbReference type="SAM" id="MobiDB-lite"/>
    </source>
</evidence>
<dbReference type="PANTHER" id="PTHR11999">
    <property type="entry name" value="GROUP II PYRIDOXAL-5-PHOSPHATE DECARBOXYLASE"/>
    <property type="match status" value="1"/>
</dbReference>
<feature type="compositionally biased region" description="Pro residues" evidence="14">
    <location>
        <begin position="1572"/>
        <end position="1581"/>
    </location>
</feature>
<keyword evidence="9" id="KW-0862">Zinc</keyword>
<dbReference type="GO" id="GO:0004222">
    <property type="term" value="F:metalloendopeptidase activity"/>
    <property type="evidence" value="ECO:0007669"/>
    <property type="project" value="InterPro"/>
</dbReference>
<keyword evidence="15" id="KW-1133">Transmembrane helix</keyword>
<evidence type="ECO:0000259" key="17">
    <source>
        <dbReference type="Pfam" id="PF05649"/>
    </source>
</evidence>
<dbReference type="FunFam" id="3.90.1150.10:FF:000018">
    <property type="entry name" value="Histidine decarboxylase"/>
    <property type="match status" value="1"/>
</dbReference>
<accession>A0A922HTA3</accession>
<dbReference type="CDD" id="cd06450">
    <property type="entry name" value="DOPA_deC_like"/>
    <property type="match status" value="1"/>
</dbReference>
<evidence type="ECO:0000256" key="6">
    <source>
        <dbReference type="ARBA" id="ARBA00022723"/>
    </source>
</evidence>
<dbReference type="EMBL" id="ASGP02000005">
    <property type="protein sequence ID" value="KAH9505999.1"/>
    <property type="molecule type" value="Genomic_DNA"/>
</dbReference>
<feature type="region of interest" description="Disordered" evidence="14">
    <location>
        <begin position="1"/>
        <end position="21"/>
    </location>
</feature>
<dbReference type="Pfam" id="PF05649">
    <property type="entry name" value="Peptidase_M13_N"/>
    <property type="match status" value="1"/>
</dbReference>
<dbReference type="Gene3D" id="3.40.390.10">
    <property type="entry name" value="Collagenase (Catalytic Domain)"/>
    <property type="match status" value="1"/>
</dbReference>
<dbReference type="PRINTS" id="PR00800">
    <property type="entry name" value="YHDCRBOXLASE"/>
</dbReference>
<evidence type="ECO:0000256" key="8">
    <source>
        <dbReference type="ARBA" id="ARBA00022801"/>
    </source>
</evidence>
<dbReference type="GO" id="GO:0016831">
    <property type="term" value="F:carboxy-lyase activity"/>
    <property type="evidence" value="ECO:0007669"/>
    <property type="project" value="UniProtKB-KW"/>
</dbReference>
<dbReference type="InterPro" id="IPR002129">
    <property type="entry name" value="PyrdxlP-dep_de-COase"/>
</dbReference>
<dbReference type="InterPro" id="IPR015424">
    <property type="entry name" value="PyrdxlP-dep_Trfase"/>
</dbReference>
<comment type="cofactor">
    <cofactor evidence="2">
        <name>Zn(2+)</name>
        <dbReference type="ChEBI" id="CHEBI:29105"/>
    </cofactor>
</comment>
<keyword evidence="15" id="KW-0472">Membrane</keyword>
<keyword evidence="11" id="KW-0482">Metalloprotease</keyword>
<evidence type="ECO:0000256" key="3">
    <source>
        <dbReference type="ARBA" id="ARBA00007357"/>
    </source>
</evidence>
<feature type="domain" description="Peptidase M13 N-terminal" evidence="17">
    <location>
        <begin position="105"/>
        <end position="508"/>
    </location>
</feature>
<dbReference type="InterPro" id="IPR024079">
    <property type="entry name" value="MetalloPept_cat_dom_sf"/>
</dbReference>
<dbReference type="FunFam" id="1.20.1340.10:FF:000001">
    <property type="entry name" value="Histidine decarboxylase"/>
    <property type="match status" value="1"/>
</dbReference>
<reference evidence="18" key="1">
    <citation type="submission" date="2013-05" db="EMBL/GenBank/DDBJ databases">
        <authorList>
            <person name="Yim A.K.Y."/>
            <person name="Chan T.F."/>
            <person name="Ji K.M."/>
            <person name="Liu X.Y."/>
            <person name="Zhou J.W."/>
            <person name="Li R.Q."/>
            <person name="Yang K.Y."/>
            <person name="Li J."/>
            <person name="Li M."/>
            <person name="Law P.T.W."/>
            <person name="Wu Y.L."/>
            <person name="Cai Z.L."/>
            <person name="Qin H."/>
            <person name="Bao Y."/>
            <person name="Leung R.K.K."/>
            <person name="Ng P.K.S."/>
            <person name="Zou J."/>
            <person name="Zhong X.J."/>
            <person name="Ran P.X."/>
            <person name="Zhong N.S."/>
            <person name="Liu Z.G."/>
            <person name="Tsui S.K.W."/>
        </authorList>
    </citation>
    <scope>NUCLEOTIDE SEQUENCE</scope>
    <source>
        <strain evidence="18">Derf</strain>
        <tissue evidence="18">Whole organism</tissue>
    </source>
</reference>
<organism evidence="18 19">
    <name type="scientific">Dermatophagoides farinae</name>
    <name type="common">American house dust mite</name>
    <dbReference type="NCBI Taxonomy" id="6954"/>
    <lineage>
        <taxon>Eukaryota</taxon>
        <taxon>Metazoa</taxon>
        <taxon>Ecdysozoa</taxon>
        <taxon>Arthropoda</taxon>
        <taxon>Chelicerata</taxon>
        <taxon>Arachnida</taxon>
        <taxon>Acari</taxon>
        <taxon>Acariformes</taxon>
        <taxon>Sarcoptiformes</taxon>
        <taxon>Astigmata</taxon>
        <taxon>Psoroptidia</taxon>
        <taxon>Analgoidea</taxon>
        <taxon>Pyroglyphidae</taxon>
        <taxon>Dermatophagoidinae</taxon>
        <taxon>Dermatophagoides</taxon>
    </lineage>
</organism>
<feature type="transmembrane region" description="Helical" evidence="15">
    <location>
        <begin position="47"/>
        <end position="71"/>
    </location>
</feature>
<feature type="region of interest" description="Disordered" evidence="14">
    <location>
        <begin position="1537"/>
        <end position="1581"/>
    </location>
</feature>
<comment type="similarity">
    <text evidence="4">Belongs to the group II decarboxylase family.</text>
</comment>
<dbReference type="InterPro" id="IPR000718">
    <property type="entry name" value="Peptidase_M13"/>
</dbReference>
<evidence type="ECO:0000259" key="16">
    <source>
        <dbReference type="Pfam" id="PF01431"/>
    </source>
</evidence>
<keyword evidence="10 13" id="KW-0663">Pyridoxal phosphate</keyword>
<keyword evidence="12" id="KW-0456">Lyase</keyword>
<feature type="region of interest" description="Disordered" evidence="14">
    <location>
        <begin position="787"/>
        <end position="808"/>
    </location>
</feature>
<dbReference type="InterPro" id="IPR018497">
    <property type="entry name" value="Peptidase_M13_C"/>
</dbReference>
<evidence type="ECO:0000256" key="9">
    <source>
        <dbReference type="ARBA" id="ARBA00022833"/>
    </source>
</evidence>
<reference evidence="18" key="2">
    <citation type="journal article" date="2022" name="Res Sq">
        <title>Comparative Genomics Reveals Insights into the Divergent Evolution of Astigmatic Mites and Household Pest Adaptations.</title>
        <authorList>
            <person name="Xiong Q."/>
            <person name="Wan A.T.-Y."/>
            <person name="Liu X.-Y."/>
            <person name="Fung C.S.-H."/>
            <person name="Xiao X."/>
            <person name="Malainual N."/>
            <person name="Hou J."/>
            <person name="Wang L."/>
            <person name="Wang M."/>
            <person name="Yang K."/>
            <person name="Cui Y."/>
            <person name="Leung E."/>
            <person name="Nong W."/>
            <person name="Shin S.-K."/>
            <person name="Au S."/>
            <person name="Jeong K.Y."/>
            <person name="Chew F.T."/>
            <person name="Hui J."/>
            <person name="Leung T.F."/>
            <person name="Tungtrongchitr A."/>
            <person name="Zhong N."/>
            <person name="Liu Z."/>
            <person name="Tsui S."/>
        </authorList>
    </citation>
    <scope>NUCLEOTIDE SEQUENCE</scope>
    <source>
        <strain evidence="18">Derf</strain>
        <tissue evidence="18">Whole organism</tissue>
    </source>
</reference>
<dbReference type="GO" id="GO:0006520">
    <property type="term" value="P:amino acid metabolic process"/>
    <property type="evidence" value="ECO:0007669"/>
    <property type="project" value="InterPro"/>
</dbReference>
<dbReference type="PANTHER" id="PTHR11999:SF70">
    <property type="entry name" value="MIP05841P"/>
    <property type="match status" value="1"/>
</dbReference>
<feature type="domain" description="Peptidase M13 C-terminal" evidence="16">
    <location>
        <begin position="567"/>
        <end position="774"/>
    </location>
</feature>
<dbReference type="Proteomes" id="UP000790347">
    <property type="component" value="Unassembled WGS sequence"/>
</dbReference>
<dbReference type="Pfam" id="PF00282">
    <property type="entry name" value="Pyridoxal_deC"/>
    <property type="match status" value="1"/>
</dbReference>
<evidence type="ECO:0000256" key="12">
    <source>
        <dbReference type="ARBA" id="ARBA00023239"/>
    </source>
</evidence>
<evidence type="ECO:0000256" key="7">
    <source>
        <dbReference type="ARBA" id="ARBA00022793"/>
    </source>
</evidence>
<dbReference type="InterPro" id="IPR010977">
    <property type="entry name" value="Aromatic_deC"/>
</dbReference>
<comment type="cofactor">
    <cofactor evidence="1 13">
        <name>pyridoxal 5'-phosphate</name>
        <dbReference type="ChEBI" id="CHEBI:597326"/>
    </cofactor>
</comment>
<evidence type="ECO:0000256" key="15">
    <source>
        <dbReference type="SAM" id="Phobius"/>
    </source>
</evidence>
<dbReference type="PROSITE" id="PS00392">
    <property type="entry name" value="DDC_GAD_HDC_YDC"/>
    <property type="match status" value="1"/>
</dbReference>
<dbReference type="Gene3D" id="3.90.1150.10">
    <property type="entry name" value="Aspartate Aminotransferase, domain 1"/>
    <property type="match status" value="1"/>
</dbReference>
<dbReference type="PROSITE" id="PS51885">
    <property type="entry name" value="NEPRILYSIN"/>
    <property type="match status" value="1"/>
</dbReference>
<gene>
    <name evidence="18" type="ORF">DERF_010759</name>
</gene>
<dbReference type="SUPFAM" id="SSF55486">
    <property type="entry name" value="Metalloproteases ('zincins'), catalytic domain"/>
    <property type="match status" value="1"/>
</dbReference>
<dbReference type="Gene3D" id="1.20.1340.10">
    <property type="entry name" value="dopa decarboxylase, N-terminal domain"/>
    <property type="match status" value="1"/>
</dbReference>
<evidence type="ECO:0000313" key="18">
    <source>
        <dbReference type="EMBL" id="KAH9505999.1"/>
    </source>
</evidence>
<dbReference type="SUPFAM" id="SSF53383">
    <property type="entry name" value="PLP-dependent transferases"/>
    <property type="match status" value="1"/>
</dbReference>
<keyword evidence="7" id="KW-0210">Decarboxylase</keyword>
<keyword evidence="15" id="KW-0812">Transmembrane</keyword>
<evidence type="ECO:0000256" key="1">
    <source>
        <dbReference type="ARBA" id="ARBA00001933"/>
    </source>
</evidence>
<dbReference type="GO" id="GO:0005737">
    <property type="term" value="C:cytoplasm"/>
    <property type="evidence" value="ECO:0007669"/>
    <property type="project" value="TreeGrafter"/>
</dbReference>
<evidence type="ECO:0000256" key="10">
    <source>
        <dbReference type="ARBA" id="ARBA00022898"/>
    </source>
</evidence>
<evidence type="ECO:0000256" key="5">
    <source>
        <dbReference type="ARBA" id="ARBA00022670"/>
    </source>
</evidence>
<keyword evidence="6" id="KW-0479">Metal-binding</keyword>
<protein>
    <submittedName>
        <fullName evidence="18">Uncharacterized protein</fullName>
    </submittedName>
</protein>
<feature type="compositionally biased region" description="Low complexity" evidence="14">
    <location>
        <begin position="1537"/>
        <end position="1561"/>
    </location>
</feature>
<dbReference type="GO" id="GO:0030170">
    <property type="term" value="F:pyridoxal phosphate binding"/>
    <property type="evidence" value="ECO:0007669"/>
    <property type="project" value="InterPro"/>
</dbReference>